<dbReference type="PANTHER" id="PTHR46438">
    <property type="entry name" value="ALPHA/BETA-HYDROLASES SUPERFAMILY PROTEIN"/>
    <property type="match status" value="1"/>
</dbReference>
<proteinExistence type="predicted"/>
<accession>A0ABD5QFJ0</accession>
<dbReference type="RefSeq" id="WP_224827279.1">
    <property type="nucleotide sequence ID" value="NZ_JAIVEF010000001.1"/>
</dbReference>
<evidence type="ECO:0000259" key="2">
    <source>
        <dbReference type="Pfam" id="PF12697"/>
    </source>
</evidence>
<feature type="domain" description="AB hydrolase-1" evidence="2">
    <location>
        <begin position="39"/>
        <end position="284"/>
    </location>
</feature>
<gene>
    <name evidence="3" type="ORF">ACFPFO_12195</name>
</gene>
<name>A0ABD5QFJ0_9EURY</name>
<reference evidence="3 4" key="1">
    <citation type="journal article" date="2019" name="Int. J. Syst. Evol. Microbiol.">
        <title>The Global Catalogue of Microorganisms (GCM) 10K type strain sequencing project: providing services to taxonomists for standard genome sequencing and annotation.</title>
        <authorList>
            <consortium name="The Broad Institute Genomics Platform"/>
            <consortium name="The Broad Institute Genome Sequencing Center for Infectious Disease"/>
            <person name="Wu L."/>
            <person name="Ma J."/>
        </authorList>
    </citation>
    <scope>NUCLEOTIDE SEQUENCE [LARGE SCALE GENOMIC DNA]</scope>
    <source>
        <strain evidence="3 4">CGMCC 1.15824</strain>
    </source>
</reference>
<dbReference type="PRINTS" id="PR00412">
    <property type="entry name" value="EPOXHYDRLASE"/>
</dbReference>
<dbReference type="Gene3D" id="3.40.50.1820">
    <property type="entry name" value="alpha/beta hydrolase"/>
    <property type="match status" value="1"/>
</dbReference>
<keyword evidence="4" id="KW-1185">Reference proteome</keyword>
<dbReference type="Proteomes" id="UP001595925">
    <property type="component" value="Unassembled WGS sequence"/>
</dbReference>
<feature type="region of interest" description="Disordered" evidence="1">
    <location>
        <begin position="1"/>
        <end position="21"/>
    </location>
</feature>
<dbReference type="EMBL" id="JBHSJG010000036">
    <property type="protein sequence ID" value="MFC4988508.1"/>
    <property type="molecule type" value="Genomic_DNA"/>
</dbReference>
<organism evidence="3 4">
    <name type="scientific">Saliphagus infecundisoli</name>
    <dbReference type="NCBI Taxonomy" id="1849069"/>
    <lineage>
        <taxon>Archaea</taxon>
        <taxon>Methanobacteriati</taxon>
        <taxon>Methanobacteriota</taxon>
        <taxon>Stenosarchaea group</taxon>
        <taxon>Halobacteria</taxon>
        <taxon>Halobacteriales</taxon>
        <taxon>Natrialbaceae</taxon>
        <taxon>Saliphagus</taxon>
    </lineage>
</organism>
<dbReference type="Pfam" id="PF12697">
    <property type="entry name" value="Abhydrolase_6"/>
    <property type="match status" value="1"/>
</dbReference>
<protein>
    <submittedName>
        <fullName evidence="3">Alpha/beta fold hydrolase</fullName>
    </submittedName>
</protein>
<dbReference type="InterPro" id="IPR029058">
    <property type="entry name" value="AB_hydrolase_fold"/>
</dbReference>
<dbReference type="AlphaFoldDB" id="A0ABD5QFJ0"/>
<evidence type="ECO:0000313" key="3">
    <source>
        <dbReference type="EMBL" id="MFC4988508.1"/>
    </source>
</evidence>
<dbReference type="PRINTS" id="PR00111">
    <property type="entry name" value="ABHYDROLASE"/>
</dbReference>
<dbReference type="SUPFAM" id="SSF53474">
    <property type="entry name" value="alpha/beta-Hydrolases"/>
    <property type="match status" value="1"/>
</dbReference>
<evidence type="ECO:0000313" key="4">
    <source>
        <dbReference type="Proteomes" id="UP001595925"/>
    </source>
</evidence>
<keyword evidence="3" id="KW-0378">Hydrolase</keyword>
<sequence length="293" mass="30903">MSRPNDGAAGDGPGVGSGTTTIDGARLAYRRAGTEGPPVVLLHGGGIDDAELSWRHAIDDLAADHRVYAPDWPGYGDSPDREEHSTVAYARLLEGFLERVVPDEPVALAGISMGGAAALGYALENPGRVDRLVLVGSYGLGPRVPAGSLWKSLAHVPGANAAGWAALGTSRAAARMGLGNVVADPGGLPPEFVESVVSRAREPGAGRAFEAFVRAELRPDGSVGTDYTDRLGDLRVPTLLVHGRADPLFPVAWSERAAERIPDARLETLDCGHWVPRERPDEFVGILRTFLEP</sequence>
<comment type="caution">
    <text evidence="3">The sequence shown here is derived from an EMBL/GenBank/DDBJ whole genome shotgun (WGS) entry which is preliminary data.</text>
</comment>
<evidence type="ECO:0000256" key="1">
    <source>
        <dbReference type="SAM" id="MobiDB-lite"/>
    </source>
</evidence>
<dbReference type="InterPro" id="IPR000073">
    <property type="entry name" value="AB_hydrolase_1"/>
</dbReference>
<dbReference type="InterPro" id="IPR000639">
    <property type="entry name" value="Epox_hydrolase-like"/>
</dbReference>
<dbReference type="GO" id="GO:0016787">
    <property type="term" value="F:hydrolase activity"/>
    <property type="evidence" value="ECO:0007669"/>
    <property type="project" value="UniProtKB-KW"/>
</dbReference>